<accession>A0ABR5A6R7</accession>
<dbReference type="Proteomes" id="UP000031967">
    <property type="component" value="Unassembled WGS sequence"/>
</dbReference>
<evidence type="ECO:0000313" key="1">
    <source>
        <dbReference type="EMBL" id="KIL36749.1"/>
    </source>
</evidence>
<sequence length="333" mass="37929">MNSLPHQLVIENVVQLKQRGKVSYSGGVLATTVLAIHYVKPFDHPSGKGYQRPVDAKKCLDFATYLSKGDNALFPPVMLNAEGNWDFIPYDKLRPNFGRLICNKKASLLDGQHRLGGIKKYLQETNSELNVPFIAFHFLDNDEEIQLFDTINTKGKQIGFSLSKYLQRHYDDISWIATELVLRNDSPFHSNSSITGKRSSGRHITLQNLYRMIEFLTKPQHVSALTKEDKIMLALVYFNTIKELFETEWSDYKEYRITHIVCLNALSIAGAEVLSECVSEDKKGIDYQRIIRLVRKLKKFDWSTTGSLRYVRGTTGSKKLASDLLSLMLPVSS</sequence>
<proteinExistence type="predicted"/>
<protein>
    <recommendedName>
        <fullName evidence="3">DGQHR domain-containing protein</fullName>
    </recommendedName>
</protein>
<dbReference type="Pfam" id="PF14072">
    <property type="entry name" value="DndB"/>
    <property type="match status" value="1"/>
</dbReference>
<evidence type="ECO:0000313" key="2">
    <source>
        <dbReference type="Proteomes" id="UP000031967"/>
    </source>
</evidence>
<comment type="caution">
    <text evidence="1">The sequence shown here is derived from an EMBL/GenBank/DDBJ whole genome shotgun (WGS) entry which is preliminary data.</text>
</comment>
<name>A0ABR5A6R7_9BACL</name>
<organism evidence="1 2">
    <name type="scientific">Gordoniibacillus kamchatkensis</name>
    <dbReference type="NCBI Taxonomy" id="1590651"/>
    <lineage>
        <taxon>Bacteria</taxon>
        <taxon>Bacillati</taxon>
        <taxon>Bacillota</taxon>
        <taxon>Bacilli</taxon>
        <taxon>Bacillales</taxon>
        <taxon>Paenibacillaceae</taxon>
        <taxon>Gordoniibacillus</taxon>
    </lineage>
</organism>
<dbReference type="NCBIfam" id="TIGR03187">
    <property type="entry name" value="DGQHR"/>
    <property type="match status" value="1"/>
</dbReference>
<dbReference type="CDD" id="cd16413">
    <property type="entry name" value="DGQHR_domain"/>
    <property type="match status" value="1"/>
</dbReference>
<dbReference type="InterPro" id="IPR017601">
    <property type="entry name" value="DGQHR-contain_dom"/>
</dbReference>
<dbReference type="RefSeq" id="WP_041052538.1">
    <property type="nucleotide sequence ID" value="NZ_JXAK01000105.1"/>
</dbReference>
<reference evidence="1 2" key="1">
    <citation type="submission" date="2014-12" db="EMBL/GenBank/DDBJ databases">
        <title>Draft genome sequence of Paenibacillus kamchatkensis strain B-2647.</title>
        <authorList>
            <person name="Karlyshev A.V."/>
            <person name="Kudryashova E.B."/>
        </authorList>
    </citation>
    <scope>NUCLEOTIDE SEQUENCE [LARGE SCALE GENOMIC DNA]</scope>
    <source>
        <strain evidence="1 2">VKM B-2647</strain>
    </source>
</reference>
<dbReference type="EMBL" id="JXAK01000105">
    <property type="protein sequence ID" value="KIL36749.1"/>
    <property type="molecule type" value="Genomic_DNA"/>
</dbReference>
<dbReference type="InterPro" id="IPR017642">
    <property type="entry name" value="DNA_S_mod_DndB"/>
</dbReference>
<keyword evidence="2" id="KW-1185">Reference proteome</keyword>
<gene>
    <name evidence="1" type="ORF">SD70_31385</name>
</gene>
<evidence type="ECO:0008006" key="3">
    <source>
        <dbReference type="Google" id="ProtNLM"/>
    </source>
</evidence>